<evidence type="ECO:0000256" key="7">
    <source>
        <dbReference type="SAM" id="MobiDB-lite"/>
    </source>
</evidence>
<keyword evidence="3" id="KW-1003">Cell membrane</keyword>
<keyword evidence="6 8" id="KW-0472">Membrane</keyword>
<feature type="transmembrane region" description="Helical" evidence="8">
    <location>
        <begin position="116"/>
        <end position="137"/>
    </location>
</feature>
<feature type="transmembrane region" description="Helical" evidence="8">
    <location>
        <begin position="269"/>
        <end position="289"/>
    </location>
</feature>
<comment type="subcellular location">
    <subcellularLocation>
        <location evidence="1">Cell membrane</location>
        <topology evidence="1">Multi-pass membrane protein</topology>
    </subcellularLocation>
</comment>
<evidence type="ECO:0000256" key="5">
    <source>
        <dbReference type="ARBA" id="ARBA00022989"/>
    </source>
</evidence>
<keyword evidence="10" id="KW-1185">Reference proteome</keyword>
<evidence type="ECO:0000256" key="6">
    <source>
        <dbReference type="ARBA" id="ARBA00023136"/>
    </source>
</evidence>
<dbReference type="PANTHER" id="PTHR34184">
    <property type="entry name" value="UPF0718 PROTEIN YCGR"/>
    <property type="match status" value="1"/>
</dbReference>
<proteinExistence type="inferred from homology"/>
<keyword evidence="4 8" id="KW-0812">Transmembrane</keyword>
<dbReference type="PANTHER" id="PTHR34184:SF4">
    <property type="entry name" value="UPF0718 PROTEIN YCGR"/>
    <property type="match status" value="1"/>
</dbReference>
<dbReference type="AlphaFoldDB" id="A0A919BY97"/>
<evidence type="ECO:0000256" key="8">
    <source>
        <dbReference type="SAM" id="Phobius"/>
    </source>
</evidence>
<feature type="transmembrane region" description="Helical" evidence="8">
    <location>
        <begin position="301"/>
        <end position="323"/>
    </location>
</feature>
<feature type="transmembrane region" description="Helical" evidence="8">
    <location>
        <begin position="52"/>
        <end position="72"/>
    </location>
</feature>
<keyword evidence="5 8" id="KW-1133">Transmembrane helix</keyword>
<name>A0A919BY97_STRFL</name>
<dbReference type="Pfam" id="PF03773">
    <property type="entry name" value="ArsP_1"/>
    <property type="match status" value="1"/>
</dbReference>
<reference evidence="9" key="1">
    <citation type="journal article" date="2014" name="Int. J. Syst. Evol. Microbiol.">
        <title>Complete genome sequence of Corynebacterium casei LMG S-19264T (=DSM 44701T), isolated from a smear-ripened cheese.</title>
        <authorList>
            <consortium name="US DOE Joint Genome Institute (JGI-PGF)"/>
            <person name="Walter F."/>
            <person name="Albersmeier A."/>
            <person name="Kalinowski J."/>
            <person name="Ruckert C."/>
        </authorList>
    </citation>
    <scope>NUCLEOTIDE SEQUENCE</scope>
    <source>
        <strain evidence="9">JCM 4122</strain>
    </source>
</reference>
<evidence type="ECO:0000313" key="10">
    <source>
        <dbReference type="Proteomes" id="UP000632849"/>
    </source>
</evidence>
<gene>
    <name evidence="9" type="ORF">GCM10017667_76760</name>
</gene>
<comment type="caution">
    <text evidence="9">The sequence shown here is derived from an EMBL/GenBank/DDBJ whole genome shotgun (WGS) entry which is preliminary data.</text>
</comment>
<dbReference type="InterPro" id="IPR005524">
    <property type="entry name" value="DUF318"/>
</dbReference>
<feature type="region of interest" description="Disordered" evidence="7">
    <location>
        <begin position="198"/>
        <end position="241"/>
    </location>
</feature>
<feature type="transmembrane region" description="Helical" evidence="8">
    <location>
        <begin position="366"/>
        <end position="387"/>
    </location>
</feature>
<evidence type="ECO:0000256" key="1">
    <source>
        <dbReference type="ARBA" id="ARBA00004651"/>
    </source>
</evidence>
<evidence type="ECO:0000256" key="2">
    <source>
        <dbReference type="ARBA" id="ARBA00006386"/>
    </source>
</evidence>
<comment type="similarity">
    <text evidence="2">Belongs to the UPF0718 family.</text>
</comment>
<accession>A0A919BY97</accession>
<reference evidence="9" key="2">
    <citation type="submission" date="2020-09" db="EMBL/GenBank/DDBJ databases">
        <authorList>
            <person name="Sun Q."/>
            <person name="Ohkuma M."/>
        </authorList>
    </citation>
    <scope>NUCLEOTIDE SEQUENCE</scope>
    <source>
        <strain evidence="9">JCM 4122</strain>
    </source>
</reference>
<protein>
    <recommendedName>
        <fullName evidence="11">Permease</fullName>
    </recommendedName>
</protein>
<dbReference type="GO" id="GO:0005886">
    <property type="term" value="C:plasma membrane"/>
    <property type="evidence" value="ECO:0007669"/>
    <property type="project" value="UniProtKB-SubCell"/>
</dbReference>
<feature type="transmembrane region" description="Helical" evidence="8">
    <location>
        <begin position="7"/>
        <end position="32"/>
    </location>
</feature>
<feature type="transmembrane region" description="Helical" evidence="8">
    <location>
        <begin position="335"/>
        <end position="354"/>
    </location>
</feature>
<dbReference type="RefSeq" id="WP_190044765.1">
    <property type="nucleotide sequence ID" value="NZ_BNBE01000004.1"/>
</dbReference>
<organism evidence="9 10">
    <name type="scientific">Streptomyces filamentosus</name>
    <name type="common">Streptomyces roseosporus</name>
    <dbReference type="NCBI Taxonomy" id="67294"/>
    <lineage>
        <taxon>Bacteria</taxon>
        <taxon>Bacillati</taxon>
        <taxon>Actinomycetota</taxon>
        <taxon>Actinomycetes</taxon>
        <taxon>Kitasatosporales</taxon>
        <taxon>Streptomycetaceae</taxon>
        <taxon>Streptomyces</taxon>
    </lineage>
</organism>
<evidence type="ECO:0000313" key="9">
    <source>
        <dbReference type="EMBL" id="GHG28292.1"/>
    </source>
</evidence>
<dbReference type="Proteomes" id="UP000632849">
    <property type="component" value="Unassembled WGS sequence"/>
</dbReference>
<dbReference type="EMBL" id="BNBE01000004">
    <property type="protein sequence ID" value="GHG28292.1"/>
    <property type="molecule type" value="Genomic_DNA"/>
</dbReference>
<dbReference type="InterPro" id="IPR052923">
    <property type="entry name" value="UPF0718"/>
</dbReference>
<evidence type="ECO:0008006" key="11">
    <source>
        <dbReference type="Google" id="ProtNLM"/>
    </source>
</evidence>
<sequence>MDELRALGLFILDEVLHYLPWFLLAIVLGIAVQRLSIDVVARRSFAQGRRGVLGIAVVTAIGAFSPFCSFTVIPLIRRFLMAGVPLSAVMSFWIASPSMDPEIYALSAAQLGIPIATARLIGALVLSFGAGLIVLALERRGRFADPLLDSTEEKKPAKSCSQEEETAAAPACSAAKAAVQEPVAVTVGGGAVTGAAAPSAGGCGGAPQEPLQGSAPDSAPESGGCSAAARTAQGDADDDGTPWRVLVRRDIKQLRAGEILKEIVSDSLILGKWLLLAIVLEAVIVRYVPTDVVSGILGTDGVLSVLIAGAISVPLYLNGVGAIPVVEGLLDQGMVAAAGVTFLLGGAITTIPAMVAVKSVVKAKVFAFYLGVGLLGSVGIGLVCLPLL</sequence>
<evidence type="ECO:0000256" key="4">
    <source>
        <dbReference type="ARBA" id="ARBA00022692"/>
    </source>
</evidence>
<evidence type="ECO:0000256" key="3">
    <source>
        <dbReference type="ARBA" id="ARBA00022475"/>
    </source>
</evidence>